<accession>A0A0A9FXE7</accession>
<evidence type="ECO:0000313" key="1">
    <source>
        <dbReference type="EMBL" id="JAE14976.1"/>
    </source>
</evidence>
<dbReference type="EMBL" id="GBRH01182920">
    <property type="protein sequence ID" value="JAE14976.1"/>
    <property type="molecule type" value="Transcribed_RNA"/>
</dbReference>
<protein>
    <submittedName>
        <fullName evidence="1">Atg6</fullName>
    </submittedName>
</protein>
<organism evidence="1">
    <name type="scientific">Arundo donax</name>
    <name type="common">Giant reed</name>
    <name type="synonym">Donax arundinaceus</name>
    <dbReference type="NCBI Taxonomy" id="35708"/>
    <lineage>
        <taxon>Eukaryota</taxon>
        <taxon>Viridiplantae</taxon>
        <taxon>Streptophyta</taxon>
        <taxon>Embryophyta</taxon>
        <taxon>Tracheophyta</taxon>
        <taxon>Spermatophyta</taxon>
        <taxon>Magnoliopsida</taxon>
        <taxon>Liliopsida</taxon>
        <taxon>Poales</taxon>
        <taxon>Poaceae</taxon>
        <taxon>PACMAD clade</taxon>
        <taxon>Arundinoideae</taxon>
        <taxon>Arundineae</taxon>
        <taxon>Arundo</taxon>
    </lineage>
</organism>
<proteinExistence type="predicted"/>
<sequence length="17" mass="2021">MSSMMPSIFHILEQLEQ</sequence>
<reference evidence="1" key="1">
    <citation type="submission" date="2014-09" db="EMBL/GenBank/DDBJ databases">
        <authorList>
            <person name="Magalhaes I.L.F."/>
            <person name="Oliveira U."/>
            <person name="Santos F.R."/>
            <person name="Vidigal T.H.D.A."/>
            <person name="Brescovit A.D."/>
            <person name="Santos A.J."/>
        </authorList>
    </citation>
    <scope>NUCLEOTIDE SEQUENCE</scope>
    <source>
        <tissue evidence="1">Shoot tissue taken approximately 20 cm above the soil surface</tissue>
    </source>
</reference>
<reference evidence="1" key="2">
    <citation type="journal article" date="2015" name="Data Brief">
        <title>Shoot transcriptome of the giant reed, Arundo donax.</title>
        <authorList>
            <person name="Barrero R.A."/>
            <person name="Guerrero F.D."/>
            <person name="Moolhuijzen P."/>
            <person name="Goolsby J.A."/>
            <person name="Tidwell J."/>
            <person name="Bellgard S.E."/>
            <person name="Bellgard M.I."/>
        </authorList>
    </citation>
    <scope>NUCLEOTIDE SEQUENCE</scope>
    <source>
        <tissue evidence="1">Shoot tissue taken approximately 20 cm above the soil surface</tissue>
    </source>
</reference>
<dbReference type="AlphaFoldDB" id="A0A0A9FXE7"/>
<name>A0A0A9FXE7_ARUDO</name>